<gene>
    <name evidence="3" type="ORF">I316_01876</name>
</gene>
<sequence length="303" mass="31489">MAFSILLLVALAAHSTAAQDYGSAFIGCVPAADQPSGAVNQGESGQTSDGCQFYCSINNKAYSFWTSSYSGAGKYSTQGAPACVCSDTEPSTGAITSTISADEDTVCVTATDYQVFKAYTTEQFQGCTSPNAYLHSTTGYTSYEQCLSACASSAYTFVKPLETSWQCFCGSSMGSPALTECGLNKYLIYYHDPIAQASQLTRRKLRERLNESSRQAADCPAGLTACLVEGYTDSYECIDTNAEIESCGGCINGVFGSTNATAGTDCTALAGVALGAATCTAGRCESFACESGFSLVDGACVAV</sequence>
<evidence type="ECO:0000313" key="4">
    <source>
        <dbReference type="Proteomes" id="UP000092666"/>
    </source>
</evidence>
<evidence type="ECO:0000256" key="1">
    <source>
        <dbReference type="SAM" id="SignalP"/>
    </source>
</evidence>
<dbReference type="InterPro" id="IPR048661">
    <property type="entry name" value="CPL1-like"/>
</dbReference>
<evidence type="ECO:0000259" key="2">
    <source>
        <dbReference type="Pfam" id="PF21671"/>
    </source>
</evidence>
<reference evidence="3 4" key="1">
    <citation type="submission" date="2013-07" db="EMBL/GenBank/DDBJ databases">
        <title>The Genome Sequence of Cryptococcus heveanensis BCC8398.</title>
        <authorList>
            <consortium name="The Broad Institute Genome Sequencing Platform"/>
            <person name="Cuomo C."/>
            <person name="Litvintseva A."/>
            <person name="Chen Y."/>
            <person name="Heitman J."/>
            <person name="Sun S."/>
            <person name="Springer D."/>
            <person name="Dromer F."/>
            <person name="Young S.K."/>
            <person name="Zeng Q."/>
            <person name="Gargeya S."/>
            <person name="Fitzgerald M."/>
            <person name="Abouelleil A."/>
            <person name="Alvarado L."/>
            <person name="Berlin A.M."/>
            <person name="Chapman S.B."/>
            <person name="Dewar J."/>
            <person name="Goldberg J."/>
            <person name="Griggs A."/>
            <person name="Gujja S."/>
            <person name="Hansen M."/>
            <person name="Howarth C."/>
            <person name="Imamovic A."/>
            <person name="Larimer J."/>
            <person name="McCowan C."/>
            <person name="Murphy C."/>
            <person name="Pearson M."/>
            <person name="Priest M."/>
            <person name="Roberts A."/>
            <person name="Saif S."/>
            <person name="Shea T."/>
            <person name="Sykes S."/>
            <person name="Wortman J."/>
            <person name="Nusbaum C."/>
            <person name="Birren B."/>
        </authorList>
    </citation>
    <scope>NUCLEOTIDE SEQUENCE [LARGE SCALE GENOMIC DNA]</scope>
    <source>
        <strain evidence="3 4">BCC8398</strain>
    </source>
</reference>
<evidence type="ECO:0000313" key="3">
    <source>
        <dbReference type="EMBL" id="OCF36624.1"/>
    </source>
</evidence>
<dbReference type="PANTHER" id="PTHR35192">
    <property type="entry name" value="PROTEIN, PUTATIVE-RELATED"/>
    <property type="match status" value="1"/>
</dbReference>
<feature type="domain" description="Protein CPL1-like" evidence="2">
    <location>
        <begin position="235"/>
        <end position="295"/>
    </location>
</feature>
<feature type="signal peptide" evidence="1">
    <location>
        <begin position="1"/>
        <end position="18"/>
    </location>
</feature>
<accession>A0A1B9H048</accession>
<feature type="chain" id="PRO_5008627462" description="Protein CPL1-like domain-containing protein" evidence="1">
    <location>
        <begin position="19"/>
        <end position="303"/>
    </location>
</feature>
<proteinExistence type="predicted"/>
<dbReference type="InterPro" id="IPR038955">
    <property type="entry name" value="PriA/CPL1_fungi"/>
</dbReference>
<dbReference type="PANTHER" id="PTHR35192:SF2">
    <property type="entry name" value="APPLE DOMAIN-CONTAINING PROTEIN"/>
    <property type="match status" value="1"/>
</dbReference>
<reference evidence="4" key="2">
    <citation type="submission" date="2013-12" db="EMBL/GenBank/DDBJ databases">
        <title>Evolution of pathogenesis and genome organization in the Tremellales.</title>
        <authorList>
            <person name="Cuomo C."/>
            <person name="Litvintseva A."/>
            <person name="Heitman J."/>
            <person name="Chen Y."/>
            <person name="Sun S."/>
            <person name="Springer D."/>
            <person name="Dromer F."/>
            <person name="Young S."/>
            <person name="Zeng Q."/>
            <person name="Chapman S."/>
            <person name="Gujja S."/>
            <person name="Saif S."/>
            <person name="Birren B."/>
        </authorList>
    </citation>
    <scope>NUCLEOTIDE SEQUENCE [LARGE SCALE GENOMIC DNA]</scope>
    <source>
        <strain evidence="4">BCC8398</strain>
    </source>
</reference>
<keyword evidence="1" id="KW-0732">Signal</keyword>
<dbReference type="STRING" id="1296120.A0A1B9H048"/>
<dbReference type="EMBL" id="KI669495">
    <property type="protein sequence ID" value="OCF36624.1"/>
    <property type="molecule type" value="Genomic_DNA"/>
</dbReference>
<dbReference type="AlphaFoldDB" id="A0A1B9H048"/>
<name>A0A1B9H048_9TREE</name>
<dbReference type="OrthoDB" id="439917at2759"/>
<organism evidence="3 4">
    <name type="scientific">Kwoniella heveanensis BCC8398</name>
    <dbReference type="NCBI Taxonomy" id="1296120"/>
    <lineage>
        <taxon>Eukaryota</taxon>
        <taxon>Fungi</taxon>
        <taxon>Dikarya</taxon>
        <taxon>Basidiomycota</taxon>
        <taxon>Agaricomycotina</taxon>
        <taxon>Tremellomycetes</taxon>
        <taxon>Tremellales</taxon>
        <taxon>Cryptococcaceae</taxon>
        <taxon>Kwoniella</taxon>
    </lineage>
</organism>
<keyword evidence="4" id="KW-1185">Reference proteome</keyword>
<protein>
    <recommendedName>
        <fullName evidence="2">Protein CPL1-like domain-containing protein</fullName>
    </recommendedName>
</protein>
<dbReference type="Pfam" id="PF21671">
    <property type="entry name" value="CPL1-like"/>
    <property type="match status" value="1"/>
</dbReference>
<dbReference type="Proteomes" id="UP000092666">
    <property type="component" value="Unassembled WGS sequence"/>
</dbReference>